<dbReference type="InterPro" id="IPR012308">
    <property type="entry name" value="DNA_ligase_ATP-dep_N"/>
</dbReference>
<dbReference type="Proteomes" id="UP001157126">
    <property type="component" value="Unassembled WGS sequence"/>
</dbReference>
<dbReference type="InterPro" id="IPR050191">
    <property type="entry name" value="ATP-dep_DNA_ligase"/>
</dbReference>
<dbReference type="Pfam" id="PF04675">
    <property type="entry name" value="DNA_ligase_A_N"/>
    <property type="match status" value="1"/>
</dbReference>
<evidence type="ECO:0000256" key="13">
    <source>
        <dbReference type="RuleBase" id="RU000617"/>
    </source>
</evidence>
<dbReference type="Gene3D" id="2.40.50.140">
    <property type="entry name" value="Nucleic acid-binding proteins"/>
    <property type="match status" value="1"/>
</dbReference>
<evidence type="ECO:0000256" key="11">
    <source>
        <dbReference type="ARBA" id="ARBA00023306"/>
    </source>
</evidence>
<keyword evidence="6 13" id="KW-0227">DNA damage</keyword>
<evidence type="ECO:0000256" key="12">
    <source>
        <dbReference type="ARBA" id="ARBA00034003"/>
    </source>
</evidence>
<keyword evidence="4" id="KW-0479">Metal-binding</keyword>
<dbReference type="PROSITE" id="PS00697">
    <property type="entry name" value="DNA_LIGASE_A1"/>
    <property type="match status" value="1"/>
</dbReference>
<comment type="similarity">
    <text evidence="14">Belongs to the ATP-dependent DNA ligase family.</text>
</comment>
<dbReference type="Pfam" id="PF04679">
    <property type="entry name" value="DNA_ligase_A_C"/>
    <property type="match status" value="1"/>
</dbReference>
<comment type="catalytic activity">
    <reaction evidence="12 13">
        <text>ATP + (deoxyribonucleotide)n-3'-hydroxyl + 5'-phospho-(deoxyribonucleotide)m = (deoxyribonucleotide)n+m + AMP + diphosphate.</text>
        <dbReference type="EC" id="6.5.1.1"/>
    </reaction>
</comment>
<dbReference type="SUPFAM" id="SSF117018">
    <property type="entry name" value="ATP-dependent DNA ligase DNA-binding domain"/>
    <property type="match status" value="1"/>
</dbReference>
<keyword evidence="5 13" id="KW-0547">Nucleotide-binding</keyword>
<comment type="caution">
    <text evidence="16">The sequence shown here is derived from an EMBL/GenBank/DDBJ whole genome shotgun (WGS) entry which is preliminary data.</text>
</comment>
<dbReference type="Gene3D" id="1.10.3260.10">
    <property type="entry name" value="DNA ligase, ATP-dependent, N-terminal domain"/>
    <property type="match status" value="1"/>
</dbReference>
<name>A0ABQ6IZ98_9MICO</name>
<dbReference type="SUPFAM" id="SSF56091">
    <property type="entry name" value="DNA ligase/mRNA capping enzyme, catalytic domain"/>
    <property type="match status" value="1"/>
</dbReference>
<dbReference type="InterPro" id="IPR012340">
    <property type="entry name" value="NA-bd_OB-fold"/>
</dbReference>
<dbReference type="EC" id="6.5.1.1" evidence="13"/>
<proteinExistence type="inferred from homology"/>
<dbReference type="EMBL" id="BSUO01000001">
    <property type="protein sequence ID" value="GMA42044.1"/>
    <property type="molecule type" value="Genomic_DNA"/>
</dbReference>
<dbReference type="InterPro" id="IPR000977">
    <property type="entry name" value="DNA_ligase_ATP-dep"/>
</dbReference>
<dbReference type="PANTHER" id="PTHR45674:SF13">
    <property type="entry name" value="DNA LIGASE-RELATED"/>
    <property type="match status" value="1"/>
</dbReference>
<evidence type="ECO:0000256" key="5">
    <source>
        <dbReference type="ARBA" id="ARBA00022741"/>
    </source>
</evidence>
<feature type="domain" description="ATP-dependent DNA ligase family profile" evidence="15">
    <location>
        <begin position="284"/>
        <end position="408"/>
    </location>
</feature>
<dbReference type="PANTHER" id="PTHR45674">
    <property type="entry name" value="DNA LIGASE 1/3 FAMILY MEMBER"/>
    <property type="match status" value="1"/>
</dbReference>
<protein>
    <recommendedName>
        <fullName evidence="13">DNA ligase</fullName>
        <ecNumber evidence="13">6.5.1.1</ecNumber>
    </recommendedName>
</protein>
<accession>A0ABQ6IZ98</accession>
<dbReference type="InterPro" id="IPR016059">
    <property type="entry name" value="DNA_ligase_ATP-dep_CS"/>
</dbReference>
<gene>
    <name evidence="16" type="primary">ligB</name>
    <name evidence="16" type="ORF">GCM10025883_40890</name>
</gene>
<dbReference type="NCBIfam" id="NF002868">
    <property type="entry name" value="PRK03180.1"/>
    <property type="match status" value="1"/>
</dbReference>
<keyword evidence="3" id="KW-0235">DNA replication</keyword>
<dbReference type="PROSITE" id="PS50160">
    <property type="entry name" value="DNA_LIGASE_A3"/>
    <property type="match status" value="1"/>
</dbReference>
<keyword evidence="8" id="KW-0460">Magnesium</keyword>
<evidence type="ECO:0000313" key="16">
    <source>
        <dbReference type="EMBL" id="GMA42044.1"/>
    </source>
</evidence>
<keyword evidence="11" id="KW-0131">Cell cycle</keyword>
<dbReference type="GO" id="GO:0016874">
    <property type="term" value="F:ligase activity"/>
    <property type="evidence" value="ECO:0007669"/>
    <property type="project" value="UniProtKB-KW"/>
</dbReference>
<sequence length="505" mass="53843">MATSEAVAATRSRTAKVTLVADALRAAGPEGARLAAFYLSGTLPQRRTGIGWRSLAELPAPAGEASLELGDVDEALEEISALSGAGSAGRRRAAVQAVFAAATEREQRFLRGLLTGEVRQGALDGVLQAAIAEAADVPAAAVRRAVMLAGWPAPVAQAALENGEEGLARIGLVVGRPLRPMLAGSEPDVPAALAQVGKGRPVAIERKLDGIRVQAHKLGDEVRLFTRSLDEITERLPEVVDVVRRMPAQDVVLDAEAIALRPDGAPHPFQVTGARTASRSDPAALAATTPVTTFVFDVLHVSGEDLLDAPASERFARLATLLPEDVVVPRVVTDDAEEAAEFFAEQVTAGHEGVVVKSLDAPYAAGRRGAGWVKVKPRHTLDLVVLAIEWGSGRRRGMLSNIHLGARDESSPTGFVMLGKTFKGMTDEMLEWQTRRFLDLETGGEDHVVHVRPEQVVEIAFDGLQTSRRYPAGLALRFARVLRYRDDKTAAEADTIETVRSLAHG</sequence>
<reference evidence="17" key="1">
    <citation type="journal article" date="2019" name="Int. J. Syst. Evol. Microbiol.">
        <title>The Global Catalogue of Microorganisms (GCM) 10K type strain sequencing project: providing services to taxonomists for standard genome sequencing and annotation.</title>
        <authorList>
            <consortium name="The Broad Institute Genomics Platform"/>
            <consortium name="The Broad Institute Genome Sequencing Center for Infectious Disease"/>
            <person name="Wu L."/>
            <person name="Ma J."/>
        </authorList>
    </citation>
    <scope>NUCLEOTIDE SEQUENCE [LARGE SCALE GENOMIC DNA]</scope>
    <source>
        <strain evidence="17">NBRC 113072</strain>
    </source>
</reference>
<keyword evidence="17" id="KW-1185">Reference proteome</keyword>
<dbReference type="Gene3D" id="3.30.470.30">
    <property type="entry name" value="DNA ligase/mRNA capping enzyme"/>
    <property type="match status" value="1"/>
</dbReference>
<evidence type="ECO:0000256" key="2">
    <source>
        <dbReference type="ARBA" id="ARBA00022618"/>
    </source>
</evidence>
<evidence type="ECO:0000256" key="1">
    <source>
        <dbReference type="ARBA" id="ARBA00022598"/>
    </source>
</evidence>
<evidence type="ECO:0000256" key="6">
    <source>
        <dbReference type="ARBA" id="ARBA00022763"/>
    </source>
</evidence>
<evidence type="ECO:0000256" key="4">
    <source>
        <dbReference type="ARBA" id="ARBA00022723"/>
    </source>
</evidence>
<keyword evidence="2" id="KW-0132">Cell division</keyword>
<evidence type="ECO:0000256" key="3">
    <source>
        <dbReference type="ARBA" id="ARBA00022705"/>
    </source>
</evidence>
<evidence type="ECO:0000256" key="7">
    <source>
        <dbReference type="ARBA" id="ARBA00022840"/>
    </source>
</evidence>
<evidence type="ECO:0000259" key="15">
    <source>
        <dbReference type="PROSITE" id="PS50160"/>
    </source>
</evidence>
<dbReference type="Pfam" id="PF01068">
    <property type="entry name" value="DNA_ligase_A_M"/>
    <property type="match status" value="1"/>
</dbReference>
<evidence type="ECO:0000256" key="14">
    <source>
        <dbReference type="RuleBase" id="RU004196"/>
    </source>
</evidence>
<keyword evidence="9 13" id="KW-0233">DNA recombination</keyword>
<dbReference type="InterPro" id="IPR036599">
    <property type="entry name" value="DNA_ligase_N_sf"/>
</dbReference>
<dbReference type="NCBIfam" id="TIGR00574">
    <property type="entry name" value="dnl1"/>
    <property type="match status" value="1"/>
</dbReference>
<evidence type="ECO:0000256" key="9">
    <source>
        <dbReference type="ARBA" id="ARBA00023172"/>
    </source>
</evidence>
<dbReference type="InterPro" id="IPR012309">
    <property type="entry name" value="DNA_ligase_ATP-dep_C"/>
</dbReference>
<dbReference type="SUPFAM" id="SSF50249">
    <property type="entry name" value="Nucleic acid-binding proteins"/>
    <property type="match status" value="1"/>
</dbReference>
<evidence type="ECO:0000313" key="17">
    <source>
        <dbReference type="Proteomes" id="UP001157126"/>
    </source>
</evidence>
<keyword evidence="1 13" id="KW-0436">Ligase</keyword>
<evidence type="ECO:0000256" key="8">
    <source>
        <dbReference type="ARBA" id="ARBA00022842"/>
    </source>
</evidence>
<organism evidence="16 17">
    <name type="scientific">Mobilicoccus caccae</name>
    <dbReference type="NCBI Taxonomy" id="1859295"/>
    <lineage>
        <taxon>Bacteria</taxon>
        <taxon>Bacillati</taxon>
        <taxon>Actinomycetota</taxon>
        <taxon>Actinomycetes</taxon>
        <taxon>Micrococcales</taxon>
        <taxon>Dermatophilaceae</taxon>
        <taxon>Mobilicoccus</taxon>
    </lineage>
</organism>
<dbReference type="CDD" id="cd07901">
    <property type="entry name" value="Adenylation_DNA_ligase_Arch_LigB"/>
    <property type="match status" value="1"/>
</dbReference>
<dbReference type="InterPro" id="IPR012310">
    <property type="entry name" value="DNA_ligase_ATP-dep_cent"/>
</dbReference>
<evidence type="ECO:0000256" key="10">
    <source>
        <dbReference type="ARBA" id="ARBA00023204"/>
    </source>
</evidence>
<keyword evidence="10 13" id="KW-0234">DNA repair</keyword>
<keyword evidence="7 13" id="KW-0067">ATP-binding</keyword>